<dbReference type="InterPro" id="IPR029044">
    <property type="entry name" value="Nucleotide-diphossugar_trans"/>
</dbReference>
<proteinExistence type="inferred from homology"/>
<dbReference type="InterPro" id="IPR050834">
    <property type="entry name" value="Glycosyltransf_2"/>
</dbReference>
<evidence type="ECO:0000256" key="3">
    <source>
        <dbReference type="ARBA" id="ARBA00022679"/>
    </source>
</evidence>
<comment type="caution">
    <text evidence="6">The sequence shown here is derived from an EMBL/GenBank/DDBJ whole genome shotgun (WGS) entry which is preliminary data.</text>
</comment>
<feature type="domain" description="Glycosyltransferase 2-like" evidence="5">
    <location>
        <begin position="7"/>
        <end position="132"/>
    </location>
</feature>
<dbReference type="EMBL" id="BSOE01000046">
    <property type="protein sequence ID" value="GLR04709.1"/>
    <property type="molecule type" value="Genomic_DNA"/>
</dbReference>
<gene>
    <name evidence="6" type="ORF">GCM10007906_22970</name>
</gene>
<dbReference type="GO" id="GO:0016740">
    <property type="term" value="F:transferase activity"/>
    <property type="evidence" value="ECO:0007669"/>
    <property type="project" value="UniProtKB-KW"/>
</dbReference>
<evidence type="ECO:0000259" key="5">
    <source>
        <dbReference type="Pfam" id="PF00535"/>
    </source>
</evidence>
<evidence type="ECO:0000256" key="1">
    <source>
        <dbReference type="ARBA" id="ARBA00006739"/>
    </source>
</evidence>
<evidence type="ECO:0000313" key="6">
    <source>
        <dbReference type="EMBL" id="GLR04709.1"/>
    </source>
</evidence>
<dbReference type="Pfam" id="PF00535">
    <property type="entry name" value="Glycos_transf_2"/>
    <property type="match status" value="1"/>
</dbReference>
<dbReference type="Proteomes" id="UP001156669">
    <property type="component" value="Unassembled WGS sequence"/>
</dbReference>
<evidence type="ECO:0000313" key="7">
    <source>
        <dbReference type="Proteomes" id="UP001156669"/>
    </source>
</evidence>
<keyword evidence="4" id="KW-0472">Membrane</keyword>
<reference evidence="7" key="1">
    <citation type="journal article" date="2019" name="Int. J. Syst. Evol. Microbiol.">
        <title>The Global Catalogue of Microorganisms (GCM) 10K type strain sequencing project: providing services to taxonomists for standard genome sequencing and annotation.</title>
        <authorList>
            <consortium name="The Broad Institute Genomics Platform"/>
            <consortium name="The Broad Institute Genome Sequencing Center for Infectious Disease"/>
            <person name="Wu L."/>
            <person name="Ma J."/>
        </authorList>
    </citation>
    <scope>NUCLEOTIDE SEQUENCE [LARGE SCALE GENOMIC DNA]</scope>
    <source>
        <strain evidence="7">NBRC 110633</strain>
    </source>
</reference>
<protein>
    <submittedName>
        <fullName evidence="6">Glycosyl transferase</fullName>
    </submittedName>
</protein>
<dbReference type="Gene3D" id="3.90.550.10">
    <property type="entry name" value="Spore Coat Polysaccharide Biosynthesis Protein SpsA, Chain A"/>
    <property type="match status" value="1"/>
</dbReference>
<evidence type="ECO:0000256" key="4">
    <source>
        <dbReference type="SAM" id="Phobius"/>
    </source>
</evidence>
<keyword evidence="7" id="KW-1185">Reference proteome</keyword>
<keyword evidence="4" id="KW-1133">Transmembrane helix</keyword>
<name>A0ABQ5Y1V5_9VIBR</name>
<feature type="transmembrane region" description="Helical" evidence="4">
    <location>
        <begin position="238"/>
        <end position="255"/>
    </location>
</feature>
<dbReference type="RefSeq" id="WP_045399323.1">
    <property type="nucleotide sequence ID" value="NZ_BBLD01000021.1"/>
</dbReference>
<organism evidence="6 7">
    <name type="scientific">Vibrio hyugaensis</name>
    <dbReference type="NCBI Taxonomy" id="1534743"/>
    <lineage>
        <taxon>Bacteria</taxon>
        <taxon>Pseudomonadati</taxon>
        <taxon>Pseudomonadota</taxon>
        <taxon>Gammaproteobacteria</taxon>
        <taxon>Vibrionales</taxon>
        <taxon>Vibrionaceae</taxon>
        <taxon>Vibrio</taxon>
    </lineage>
</organism>
<dbReference type="SUPFAM" id="SSF53448">
    <property type="entry name" value="Nucleotide-diphospho-sugar transferases"/>
    <property type="match status" value="1"/>
</dbReference>
<dbReference type="InterPro" id="IPR001173">
    <property type="entry name" value="Glyco_trans_2-like"/>
</dbReference>
<comment type="similarity">
    <text evidence="1">Belongs to the glycosyltransferase 2 family.</text>
</comment>
<dbReference type="PANTHER" id="PTHR43685">
    <property type="entry name" value="GLYCOSYLTRANSFERASE"/>
    <property type="match status" value="1"/>
</dbReference>
<keyword evidence="4" id="KW-0812">Transmembrane</keyword>
<dbReference type="PANTHER" id="PTHR43685:SF5">
    <property type="entry name" value="GLYCOSYLTRANSFERASE EPSE-RELATED"/>
    <property type="match status" value="1"/>
</dbReference>
<sequence>MKVAVAMSVYKTDKLCFLQQAVQSILSQTYTNVDLYVEVDGPVSDDVREYLSLYHDEPNVFVNFNENNLGLAFRLNQIIDKVLKTQDYSFVARMDADDISFPTRFEKQVEFLNSNVEISIVGSDVIEFSEDGTVDFYKKMPSEHNSLVNNIVKRCPFNHPSVMFRIDVFEGHNLKYKDELQNTQDYYLWVDAIRSGLKLANINEPLLKFRIDEKFHSRRGVKKAKNDFNARIYAIRELGLMSITNYLFSFLLFALRLSPVMVKKWVYSKFR</sequence>
<keyword evidence="3 6" id="KW-0808">Transferase</keyword>
<evidence type="ECO:0000256" key="2">
    <source>
        <dbReference type="ARBA" id="ARBA00022676"/>
    </source>
</evidence>
<accession>A0ABQ5Y1V5</accession>
<keyword evidence="2" id="KW-0328">Glycosyltransferase</keyword>